<dbReference type="PANTHER" id="PTHR12526:SF636">
    <property type="entry name" value="BLL3647 PROTEIN"/>
    <property type="match status" value="1"/>
</dbReference>
<evidence type="ECO:0000259" key="1">
    <source>
        <dbReference type="Pfam" id="PF13439"/>
    </source>
</evidence>
<dbReference type="Pfam" id="PF13439">
    <property type="entry name" value="Glyco_transf_4"/>
    <property type="match status" value="1"/>
</dbReference>
<accession>A0A1G9WNR6</accession>
<feature type="domain" description="Glycosyltransferase subfamily 4-like N-terminal" evidence="1">
    <location>
        <begin position="13"/>
        <end position="168"/>
    </location>
</feature>
<keyword evidence="3" id="KW-1185">Reference proteome</keyword>
<dbReference type="Gene3D" id="3.40.50.2000">
    <property type="entry name" value="Glycogen Phosphorylase B"/>
    <property type="match status" value="2"/>
</dbReference>
<keyword evidence="2" id="KW-0808">Transferase</keyword>
<dbReference type="EMBL" id="FNHB01000008">
    <property type="protein sequence ID" value="SDM85776.1"/>
    <property type="molecule type" value="Genomic_DNA"/>
</dbReference>
<name>A0A1G9WNR6_9FIRM</name>
<dbReference type="RefSeq" id="WP_092074254.1">
    <property type="nucleotide sequence ID" value="NZ_FNHB01000008.1"/>
</dbReference>
<reference evidence="2 3" key="1">
    <citation type="submission" date="2016-10" db="EMBL/GenBank/DDBJ databases">
        <authorList>
            <person name="de Groot N.N."/>
        </authorList>
    </citation>
    <scope>NUCLEOTIDE SEQUENCE [LARGE SCALE GENOMIC DNA]</scope>
    <source>
        <strain evidence="2 3">DSM 1736</strain>
    </source>
</reference>
<dbReference type="GO" id="GO:0016757">
    <property type="term" value="F:glycosyltransferase activity"/>
    <property type="evidence" value="ECO:0007669"/>
    <property type="project" value="TreeGrafter"/>
</dbReference>
<evidence type="ECO:0000313" key="2">
    <source>
        <dbReference type="EMBL" id="SDM85776.1"/>
    </source>
</evidence>
<gene>
    <name evidence="2" type="ORF">SAMN04488502_10831</name>
</gene>
<dbReference type="PANTHER" id="PTHR12526">
    <property type="entry name" value="GLYCOSYLTRANSFERASE"/>
    <property type="match status" value="1"/>
</dbReference>
<dbReference type="Pfam" id="PF13692">
    <property type="entry name" value="Glyco_trans_1_4"/>
    <property type="match status" value="1"/>
</dbReference>
<organism evidence="2 3">
    <name type="scientific">Dendrosporobacter quercicolus</name>
    <dbReference type="NCBI Taxonomy" id="146817"/>
    <lineage>
        <taxon>Bacteria</taxon>
        <taxon>Bacillati</taxon>
        <taxon>Bacillota</taxon>
        <taxon>Negativicutes</taxon>
        <taxon>Selenomonadales</taxon>
        <taxon>Sporomusaceae</taxon>
        <taxon>Dendrosporobacter</taxon>
    </lineage>
</organism>
<dbReference type="STRING" id="146817.SAMN04488502_10831"/>
<protein>
    <submittedName>
        <fullName evidence="2">Glycosyltransferase involved in cell wall bisynthesis</fullName>
    </submittedName>
</protein>
<dbReference type="OrthoDB" id="59694at2"/>
<dbReference type="SUPFAM" id="SSF53756">
    <property type="entry name" value="UDP-Glycosyltransferase/glycogen phosphorylase"/>
    <property type="match status" value="1"/>
</dbReference>
<sequence>MNILILFSQPWKVGGAETHVQAFIQGVYGEHEVSLAVNTGSDPVRLQELGERFPRLTILTIQARGINIFRWAADIVKLAKLLKSQNIQIISAQQRTAGLWSWILRKLTGVPFVVTMHDSWHRAMGKRYYGALFDRMIVVSSSLAERLRSDFAIAPDKIVQIHNGIDFSQFIPLDQQQARLKLGLDLTCKLILHVSRLSSIKGAVALAILDSIPRLADYCQTAKLVIIGEGPLRAELEQRALAVNKKYDNIVEIKDFTTDIVCWYSAADLIIGEGRVAIEALACLKPVVAIRNSEFFFGAVTADNIHSAMAVNFDGRNLPVKPELLVREIAKGWQLTADCRAEILQAIQQQMSIPVMTAQYLQVFRKTLAPGGNSVKNESC</sequence>
<dbReference type="Proteomes" id="UP000214880">
    <property type="component" value="Unassembled WGS sequence"/>
</dbReference>
<dbReference type="InterPro" id="IPR028098">
    <property type="entry name" value="Glyco_trans_4-like_N"/>
</dbReference>
<proteinExistence type="predicted"/>
<evidence type="ECO:0000313" key="3">
    <source>
        <dbReference type="Proteomes" id="UP000214880"/>
    </source>
</evidence>
<dbReference type="AlphaFoldDB" id="A0A1G9WNR6"/>